<keyword evidence="4" id="KW-1185">Reference proteome</keyword>
<protein>
    <submittedName>
        <fullName evidence="3">Nb-arc and tpr domain protein</fullName>
    </submittedName>
</protein>
<dbReference type="Gene3D" id="3.40.50.1580">
    <property type="entry name" value="Nucleoside phosphorylase domain"/>
    <property type="match status" value="1"/>
</dbReference>
<proteinExistence type="predicted"/>
<evidence type="ECO:0000256" key="2">
    <source>
        <dbReference type="SAM" id="MobiDB-lite"/>
    </source>
</evidence>
<evidence type="ECO:0000313" key="4">
    <source>
        <dbReference type="Proteomes" id="UP000076584"/>
    </source>
</evidence>
<dbReference type="SMART" id="SM00028">
    <property type="entry name" value="TPR"/>
    <property type="match status" value="3"/>
</dbReference>
<feature type="region of interest" description="Disordered" evidence="2">
    <location>
        <begin position="892"/>
        <end position="929"/>
    </location>
</feature>
<reference evidence="3 4" key="1">
    <citation type="submission" date="2015-06" db="EMBL/GenBank/DDBJ databases">
        <title>Survival trade-offs in plant roots during colonization by closely related pathogenic and mutualistic fungi.</title>
        <authorList>
            <person name="Hacquard S."/>
            <person name="Kracher B."/>
            <person name="Hiruma K."/>
            <person name="Weinman A."/>
            <person name="Muench P."/>
            <person name="Garrido Oter R."/>
            <person name="Ver Loren van Themaat E."/>
            <person name="Dallerey J.-F."/>
            <person name="Damm U."/>
            <person name="Henrissat B."/>
            <person name="Lespinet O."/>
            <person name="Thon M."/>
            <person name="Kemen E."/>
            <person name="McHardy A.C."/>
            <person name="Schulze-Lefert P."/>
            <person name="O'Connell R.J."/>
        </authorList>
    </citation>
    <scope>NUCLEOTIDE SEQUENCE [LARGE SCALE GENOMIC DNA]</scope>
    <source>
        <strain evidence="3 4">MAFF 238704</strain>
    </source>
</reference>
<dbReference type="Gene3D" id="1.25.40.10">
    <property type="entry name" value="Tetratricopeptide repeat domain"/>
    <property type="match status" value="1"/>
</dbReference>
<dbReference type="InterPro" id="IPR019734">
    <property type="entry name" value="TPR_rpt"/>
</dbReference>
<dbReference type="PANTHER" id="PTHR46082">
    <property type="entry name" value="ATP/GTP-BINDING PROTEIN-RELATED"/>
    <property type="match status" value="1"/>
</dbReference>
<evidence type="ECO:0000256" key="1">
    <source>
        <dbReference type="PROSITE-ProRule" id="PRU00339"/>
    </source>
</evidence>
<dbReference type="Gene3D" id="3.40.50.300">
    <property type="entry name" value="P-loop containing nucleotide triphosphate hydrolases"/>
    <property type="match status" value="1"/>
</dbReference>
<feature type="compositionally biased region" description="Basic residues" evidence="2">
    <location>
        <begin position="910"/>
        <end position="921"/>
    </location>
</feature>
<accession>A0A166MV77</accession>
<name>A0A166MV77_COLIC</name>
<dbReference type="InterPro" id="IPR035994">
    <property type="entry name" value="Nucleoside_phosphorylase_sf"/>
</dbReference>
<dbReference type="PANTHER" id="PTHR46082:SF6">
    <property type="entry name" value="AAA+ ATPASE DOMAIN-CONTAINING PROTEIN-RELATED"/>
    <property type="match status" value="1"/>
</dbReference>
<dbReference type="Pfam" id="PF13176">
    <property type="entry name" value="TPR_7"/>
    <property type="match status" value="1"/>
</dbReference>
<comment type="caution">
    <text evidence="3">The sequence shown here is derived from an EMBL/GenBank/DDBJ whole genome shotgun (WGS) entry which is preliminary data.</text>
</comment>
<gene>
    <name evidence="3" type="ORF">CI238_04696</name>
</gene>
<dbReference type="AlphaFoldDB" id="A0A166MV77"/>
<dbReference type="InterPro" id="IPR027417">
    <property type="entry name" value="P-loop_NTPase"/>
</dbReference>
<dbReference type="SUPFAM" id="SSF53167">
    <property type="entry name" value="Purine and uridine phosphorylases"/>
    <property type="match status" value="1"/>
</dbReference>
<feature type="compositionally biased region" description="Polar residues" evidence="2">
    <location>
        <begin position="892"/>
        <end position="904"/>
    </location>
</feature>
<dbReference type="EMBL" id="LFIW01002653">
    <property type="protein sequence ID" value="KZL65034.1"/>
    <property type="molecule type" value="Genomic_DNA"/>
</dbReference>
<dbReference type="SUPFAM" id="SSF52540">
    <property type="entry name" value="P-loop containing nucleoside triphosphate hydrolases"/>
    <property type="match status" value="1"/>
</dbReference>
<dbReference type="PRINTS" id="PR00364">
    <property type="entry name" value="DISEASERSIST"/>
</dbReference>
<dbReference type="PROSITE" id="PS50005">
    <property type="entry name" value="TPR"/>
    <property type="match status" value="1"/>
</dbReference>
<dbReference type="Pfam" id="PF13424">
    <property type="entry name" value="TPR_12"/>
    <property type="match status" value="1"/>
</dbReference>
<dbReference type="SUPFAM" id="SSF48452">
    <property type="entry name" value="TPR-like"/>
    <property type="match status" value="1"/>
</dbReference>
<keyword evidence="1" id="KW-0802">TPR repeat</keyword>
<organism evidence="3 4">
    <name type="scientific">Colletotrichum incanum</name>
    <name type="common">Soybean anthracnose fungus</name>
    <dbReference type="NCBI Taxonomy" id="1573173"/>
    <lineage>
        <taxon>Eukaryota</taxon>
        <taxon>Fungi</taxon>
        <taxon>Dikarya</taxon>
        <taxon>Ascomycota</taxon>
        <taxon>Pezizomycotina</taxon>
        <taxon>Sordariomycetes</taxon>
        <taxon>Hypocreomycetidae</taxon>
        <taxon>Glomerellales</taxon>
        <taxon>Glomerellaceae</taxon>
        <taxon>Colletotrichum</taxon>
        <taxon>Colletotrichum spaethianum species complex</taxon>
    </lineage>
</organism>
<sequence>MAKRLSREEYKVAWICPLEVEQIAAMEMLDEEHEALPQSVTDHNVYSLGSINGHNVVIAGLHQTGNCPAATVVTQMRMTFPKLRFGLLVGIGGGVPVKTDEGMIRLGHVVVSKPTGEHSGAVQYDHGKARDGQFQRTGALAPPPAVLLNAAQALAVQRARVENDPVQQNVKRIDTTRRRLRRFQFPGAANDHLYQSRHRHLQPGVPRNIGGCDPLQRIPRASDDDESYVTVHRGTIASGELVIKDATLRDSLAQQYELLCFEMEAAGVLADFPCIVVRGISDYCDSHKNDQWHGDHVGVANLTLTTFTLGFRLPGVTGVNHFVARGEELEQMHNALKWTGERHTVVLHGLGGMGKTQLTIAYTKRHRSDYSAVIWLNARDETSLKQSFYQTAQRILREYPSVAYLQMAITNRDFNEMIEAVKRWLDEAGNDRWLVIYDNYDDVRLDGRGGTDPSVRCVTEGGSDSGKSVQPKEADSKAYDIRPFFPEADQGAIIITTRSSKVKLGQLIRLSKLRDDNDSLAILASTSSHPGAKALAKRLDGLPLALSTAGAYLNQVSTTGVEYLQLYEESWLRLQKDSPQLLDCDQALYSTWEVSFRHIQQQSQGAAMLLKLWAYFDNEDIWYELLQKGGTKKPAWIQDVTKNKLEFNTAMRVLCEHGIVEADPPTKEFGVESRGYSVLGCVHAWITYVLHTKVDKEMAWTAMRCVASHVPGDNEHKYWLIGITTAATAAAEKKGEEEEENKRKEERKKEEAWIFYNLGLLYADQGRLNDAETMYKRALQGYEKAWGPDHTSTLDTANNLGLLYANQGRLKDAETMFKRALQGYEMMVGQDIVKTYVPALNTLENLGSLFEKLGEPGKAVSYYQQAQDGLLSVFGPQSEQYKSVSRRISLLQASAQETPNSPSLVETAGRGRKDRRRRLKGKPKDTKSD</sequence>
<dbReference type="GO" id="GO:0003824">
    <property type="term" value="F:catalytic activity"/>
    <property type="evidence" value="ECO:0007669"/>
    <property type="project" value="InterPro"/>
</dbReference>
<dbReference type="GO" id="GO:0009116">
    <property type="term" value="P:nucleoside metabolic process"/>
    <property type="evidence" value="ECO:0007669"/>
    <property type="project" value="InterPro"/>
</dbReference>
<dbReference type="InterPro" id="IPR053137">
    <property type="entry name" value="NLR-like"/>
</dbReference>
<dbReference type="InterPro" id="IPR011990">
    <property type="entry name" value="TPR-like_helical_dom_sf"/>
</dbReference>
<dbReference type="Proteomes" id="UP000076584">
    <property type="component" value="Unassembled WGS sequence"/>
</dbReference>
<feature type="repeat" description="TPR" evidence="1">
    <location>
        <begin position="752"/>
        <end position="785"/>
    </location>
</feature>
<evidence type="ECO:0000313" key="3">
    <source>
        <dbReference type="EMBL" id="KZL65034.1"/>
    </source>
</evidence>
<dbReference type="STRING" id="1573173.A0A166MV77"/>